<keyword evidence="1" id="KW-0472">Membrane</keyword>
<organism evidence="2 3">
    <name type="scientific">Nelumbo nucifera</name>
    <name type="common">Sacred lotus</name>
    <dbReference type="NCBI Taxonomy" id="4432"/>
    <lineage>
        <taxon>Eukaryota</taxon>
        <taxon>Viridiplantae</taxon>
        <taxon>Streptophyta</taxon>
        <taxon>Embryophyta</taxon>
        <taxon>Tracheophyta</taxon>
        <taxon>Spermatophyta</taxon>
        <taxon>Magnoliopsida</taxon>
        <taxon>Proteales</taxon>
        <taxon>Nelumbonaceae</taxon>
        <taxon>Nelumbo</taxon>
    </lineage>
</organism>
<comment type="caution">
    <text evidence="2">The sequence shown here is derived from an EMBL/GenBank/DDBJ whole genome shotgun (WGS) entry which is preliminary data.</text>
</comment>
<reference evidence="2 3" key="1">
    <citation type="journal article" date="2020" name="Mol. Biol. Evol.">
        <title>Distinct Expression and Methylation Patterns for Genes with Different Fates following a Single Whole-Genome Duplication in Flowering Plants.</title>
        <authorList>
            <person name="Shi T."/>
            <person name="Rahmani R.S."/>
            <person name="Gugger P.F."/>
            <person name="Wang M."/>
            <person name="Li H."/>
            <person name="Zhang Y."/>
            <person name="Li Z."/>
            <person name="Wang Q."/>
            <person name="Van de Peer Y."/>
            <person name="Marchal K."/>
            <person name="Chen J."/>
        </authorList>
    </citation>
    <scope>NUCLEOTIDE SEQUENCE [LARGE SCALE GENOMIC DNA]</scope>
    <source>
        <tissue evidence="2">Leaf</tissue>
    </source>
</reference>
<feature type="transmembrane region" description="Helical" evidence="1">
    <location>
        <begin position="74"/>
        <end position="98"/>
    </location>
</feature>
<protein>
    <submittedName>
        <fullName evidence="2">Uncharacterized protein</fullName>
    </submittedName>
</protein>
<proteinExistence type="predicted"/>
<sequence>MRKGRKLGGERGAYRSTLISGFTVGVAIVEKKNVGGHRSISSVGNVNAKLDTWISSPAISTTILTSMVGNLAKIVPLVTLVGRVVPSAKMTFVVLKIVKRDI</sequence>
<name>A0A822ZGA4_NELNU</name>
<keyword evidence="3" id="KW-1185">Reference proteome</keyword>
<dbReference type="AlphaFoldDB" id="A0A822ZGA4"/>
<gene>
    <name evidence="2" type="ORF">HUJ06_000719</name>
</gene>
<keyword evidence="1" id="KW-0812">Transmembrane</keyword>
<evidence type="ECO:0000256" key="1">
    <source>
        <dbReference type="SAM" id="Phobius"/>
    </source>
</evidence>
<evidence type="ECO:0000313" key="2">
    <source>
        <dbReference type="EMBL" id="DAD42489.1"/>
    </source>
</evidence>
<keyword evidence="1" id="KW-1133">Transmembrane helix</keyword>
<dbReference type="EMBL" id="DUZY01000006">
    <property type="protein sequence ID" value="DAD42489.1"/>
    <property type="molecule type" value="Genomic_DNA"/>
</dbReference>
<accession>A0A822ZGA4</accession>
<evidence type="ECO:0000313" key="3">
    <source>
        <dbReference type="Proteomes" id="UP000607653"/>
    </source>
</evidence>
<feature type="transmembrane region" description="Helical" evidence="1">
    <location>
        <begin position="12"/>
        <end position="29"/>
    </location>
</feature>
<dbReference type="Proteomes" id="UP000607653">
    <property type="component" value="Unassembled WGS sequence"/>
</dbReference>